<evidence type="ECO:0000256" key="7">
    <source>
        <dbReference type="ARBA" id="ARBA00022729"/>
    </source>
</evidence>
<dbReference type="PANTHER" id="PTHR30451:SF21">
    <property type="entry name" value="FIMBRIAL USHER DOMAIN-CONTAINING PROTEIN YDET-RELATED"/>
    <property type="match status" value="1"/>
</dbReference>
<evidence type="ECO:0000256" key="11">
    <source>
        <dbReference type="SAM" id="SignalP"/>
    </source>
</evidence>
<evidence type="ECO:0000256" key="10">
    <source>
        <dbReference type="RuleBase" id="RU003884"/>
    </source>
</evidence>
<keyword evidence="5 10" id="KW-1029">Fimbrium biogenesis</keyword>
<evidence type="ECO:0000256" key="4">
    <source>
        <dbReference type="ARBA" id="ARBA00022452"/>
    </source>
</evidence>
<keyword evidence="15" id="KW-1185">Reference proteome</keyword>
<dbReference type="Gene3D" id="2.60.40.2610">
    <property type="entry name" value="Outer membrane usher protein FimD, plug domain"/>
    <property type="match status" value="1"/>
</dbReference>
<evidence type="ECO:0000256" key="8">
    <source>
        <dbReference type="ARBA" id="ARBA00023136"/>
    </source>
</evidence>
<dbReference type="Pfam" id="PF00577">
    <property type="entry name" value="Usher"/>
    <property type="match status" value="1"/>
</dbReference>
<evidence type="ECO:0000313" key="14">
    <source>
        <dbReference type="EMBL" id="UTZ35155.1"/>
    </source>
</evidence>
<feature type="domain" description="PapC N-terminal" evidence="13">
    <location>
        <begin position="27"/>
        <end position="169"/>
    </location>
</feature>
<dbReference type="InterPro" id="IPR025885">
    <property type="entry name" value="PapC_N"/>
</dbReference>
<dbReference type="PROSITE" id="PS01151">
    <property type="entry name" value="FIMBRIAL_USHER"/>
    <property type="match status" value="1"/>
</dbReference>
<name>A0ABY5ILI6_9VIBR</name>
<keyword evidence="9 10" id="KW-0998">Cell outer membrane</keyword>
<geneLocation type="plasmid" evidence="14 15">
    <name>unnamed3</name>
</geneLocation>
<keyword evidence="7 11" id="KW-0732">Signal</keyword>
<dbReference type="SUPFAM" id="SSF141729">
    <property type="entry name" value="FimD N-terminal domain-like"/>
    <property type="match status" value="1"/>
</dbReference>
<feature type="signal peptide" evidence="11">
    <location>
        <begin position="1"/>
        <end position="22"/>
    </location>
</feature>
<dbReference type="Gene3D" id="3.10.20.410">
    <property type="match status" value="1"/>
</dbReference>
<dbReference type="Gene3D" id="2.60.40.3110">
    <property type="match status" value="1"/>
</dbReference>
<dbReference type="InterPro" id="IPR018030">
    <property type="entry name" value="Fimbrial_membr_usher_CS"/>
</dbReference>
<dbReference type="EMBL" id="CP050474">
    <property type="protein sequence ID" value="UTZ35155.1"/>
    <property type="molecule type" value="Genomic_DNA"/>
</dbReference>
<feature type="domain" description="PapC-like C-terminal" evidence="12">
    <location>
        <begin position="750"/>
        <end position="814"/>
    </location>
</feature>
<gene>
    <name evidence="14" type="ORF">HB762_28230</name>
</gene>
<dbReference type="InterPro" id="IPR043142">
    <property type="entry name" value="PapC-like_C_sf"/>
</dbReference>
<comment type="similarity">
    <text evidence="2 10">Belongs to the fimbrial export usher family.</text>
</comment>
<dbReference type="Gene3D" id="2.60.40.2070">
    <property type="match status" value="1"/>
</dbReference>
<keyword evidence="14" id="KW-0614">Plasmid</keyword>
<dbReference type="InterPro" id="IPR000015">
    <property type="entry name" value="Fimb_usher"/>
</dbReference>
<sequence length="835" mass="93104">MLKSSNFLLALMVILCSQNSVAEEIFFNPYALEIDNPTNTYVDLSLFSSRGQQIPGKYTVDVYINDELKDSMLELNFVQDEAGSLTPEISIAQLKKWGVQVNSSQELRGTPEKNTITDLSHYIPMSSTIFDFSRQALKISVPQAYSIKTTSPELWDDGIPSLILDYNFVGAREQGDTSRYLNLRSGVNFGGWRLRNYSVWTNTDNNRKLNSINTYVQHDLQSIKGQFIAGDRYTSSDVFESLQFRGLQVMSDDKMLPENQRGFAPTIKGIANSDAQVSIRQNGSLIYQVYVPPGAFIIDDLYPTSFGGDLEVTVTESDGSTRSFKQPFSSLPFMLREDRFKYGLTIGQYRTSNNNGVEPFFLQETLAYGLSNKITINGGLQLSSINDAFSIGVGLNLGNFGSFSLDTSQALTTIDNMQNSSSKFSGQSYQFKYSKHIETTNSTFTLVGHRYATEGFFTFKEAADYNDYNNGVFVSRHKNKRSSLNVNFSQNLMNGKWGAISFSGYQQDYWGEKGYERNFTLGYHHSILNDISLNLTYTYTDNLNQVISNEQQLLVNLSMPLSLTKTNAYIGTNLSNDLHGKMYSNMVLSGTALEDNNLSYSLNQSFVNHNENNISSVNVGYKGTYGEINSGYSNNGDHHRLNYGVRGAMILHDKGLTLGRSISGEMSAVALVEAPEASNTKVQNNRGIRTDWRGYTIVPYLTPYKTTRISLEPGSLLNNVELESTTKTVVPTAGAVVRAKYNTKIGNRVLITLKYGDHFVPFGAVASINEDSKNTGIVSDDGKLYLSGIPEKGSLKVKWGDRDTQQCFANFDLPTTIKQKKDNHIGIKMITIDCI</sequence>
<evidence type="ECO:0000256" key="3">
    <source>
        <dbReference type="ARBA" id="ARBA00022448"/>
    </source>
</evidence>
<comment type="subcellular location">
    <subcellularLocation>
        <location evidence="1 10">Cell outer membrane</location>
        <topology evidence="1 10">Multi-pass membrane protein</topology>
    </subcellularLocation>
</comment>
<keyword evidence="3 10" id="KW-0813">Transport</keyword>
<keyword evidence="6 10" id="KW-0812">Transmembrane</keyword>
<dbReference type="Proteomes" id="UP001059912">
    <property type="component" value="Plasmid unnamed3"/>
</dbReference>
<evidence type="ECO:0000256" key="6">
    <source>
        <dbReference type="ARBA" id="ARBA00022692"/>
    </source>
</evidence>
<evidence type="ECO:0000256" key="5">
    <source>
        <dbReference type="ARBA" id="ARBA00022558"/>
    </source>
</evidence>
<keyword evidence="8 10" id="KW-0472">Membrane</keyword>
<evidence type="ECO:0000256" key="9">
    <source>
        <dbReference type="ARBA" id="ARBA00023237"/>
    </source>
</evidence>
<proteinExistence type="inferred from homology"/>
<evidence type="ECO:0000313" key="15">
    <source>
        <dbReference type="Proteomes" id="UP001059912"/>
    </source>
</evidence>
<dbReference type="InterPro" id="IPR025949">
    <property type="entry name" value="PapC-like_C"/>
</dbReference>
<protein>
    <submittedName>
        <fullName evidence="14">Fimbrial biogenesis outer membrane usher protein</fullName>
    </submittedName>
</protein>
<organism evidence="14 15">
    <name type="scientific">Vibrio campbellii</name>
    <dbReference type="NCBI Taxonomy" id="680"/>
    <lineage>
        <taxon>Bacteria</taxon>
        <taxon>Pseudomonadati</taxon>
        <taxon>Pseudomonadota</taxon>
        <taxon>Gammaproteobacteria</taxon>
        <taxon>Vibrionales</taxon>
        <taxon>Vibrionaceae</taxon>
        <taxon>Vibrio</taxon>
    </lineage>
</organism>
<dbReference type="InterPro" id="IPR042186">
    <property type="entry name" value="FimD_plug_dom"/>
</dbReference>
<dbReference type="PANTHER" id="PTHR30451">
    <property type="entry name" value="OUTER MEMBRANE USHER PROTEIN"/>
    <property type="match status" value="1"/>
</dbReference>
<dbReference type="Pfam" id="PF13954">
    <property type="entry name" value="PapC_N"/>
    <property type="match status" value="1"/>
</dbReference>
<dbReference type="RefSeq" id="WP_255905519.1">
    <property type="nucleotide sequence ID" value="NZ_CP050466.1"/>
</dbReference>
<reference evidence="14" key="1">
    <citation type="submission" date="2020-03" db="EMBL/GenBank/DDBJ databases">
        <title>Five strains of Vibrio campbellii isolated from Mariana Trench.</title>
        <authorList>
            <person name="Liang J."/>
            <person name="Zhang X.-H."/>
        </authorList>
    </citation>
    <scope>NUCLEOTIDE SEQUENCE</scope>
    <source>
        <strain evidence="14">LJC013</strain>
        <plasmid evidence="14">unnamed3</plasmid>
    </source>
</reference>
<evidence type="ECO:0000259" key="13">
    <source>
        <dbReference type="Pfam" id="PF13954"/>
    </source>
</evidence>
<dbReference type="InterPro" id="IPR037224">
    <property type="entry name" value="PapC_N_sf"/>
</dbReference>
<keyword evidence="4" id="KW-1134">Transmembrane beta strand</keyword>
<evidence type="ECO:0000256" key="1">
    <source>
        <dbReference type="ARBA" id="ARBA00004571"/>
    </source>
</evidence>
<accession>A0ABY5ILI6</accession>
<evidence type="ECO:0000256" key="2">
    <source>
        <dbReference type="ARBA" id="ARBA00008064"/>
    </source>
</evidence>
<feature type="chain" id="PRO_5045622056" evidence="11">
    <location>
        <begin position="23"/>
        <end position="835"/>
    </location>
</feature>
<evidence type="ECO:0000259" key="12">
    <source>
        <dbReference type="Pfam" id="PF13953"/>
    </source>
</evidence>
<dbReference type="Pfam" id="PF13953">
    <property type="entry name" value="PapC_C"/>
    <property type="match status" value="1"/>
</dbReference>